<dbReference type="Gene3D" id="3.40.50.300">
    <property type="entry name" value="P-loop containing nucleotide triphosphate hydrolases"/>
    <property type="match status" value="1"/>
</dbReference>
<dbReference type="InterPro" id="IPR031350">
    <property type="entry name" value="Goodbye_dom"/>
</dbReference>
<dbReference type="Pfam" id="PF17109">
    <property type="entry name" value="Goodbye"/>
    <property type="match status" value="1"/>
</dbReference>
<sequence>MASIVEYKGHDEGPTDMATLWTEAMREYYETTGQDLNTLPRFTSVSAIMDDAQLRSDHFSDFRHGGGKVDTLRTAVARNSELVQKGAQYIAQAATPAFPPAAAILTAFTYVMKACKDVSGDYDRIVGFFDEMNNFLERVSIIEGRMPTVPAYRIFLTRVFASMLKICAIATKYAKKGRWKKWAKTLWEGGEDPKLASAYGNMEKSLGRLEAATHMATLGNTEDIKTDTKAIIVTEKRIDERTERIDSTLQVVDYRARRVETFMQEQAEQLAQLPELFAKMMEKQKKAAAKYEPVSDHQKKEPGARRQAAFQRVKRFYRTNVDPTLQARDIEFTFVKGTADWLFEDGVFKEWVGGEKPILWLTGDQGKGKSCLAYATIQKLKQDFANNPRTSVAYFYFKEDQEDYRRLVPAVQSTVIQVAEHDQAFCEQLAADMAKASYLLNTWATLVSSYRSRSDGLLYIIYDGLDEIHAEDRKTFINQYLETLAQGDNLAVVEVTKDKILASFQSLINARLHRTTGLSKLRRLHRQVKKKIATELCEKADSMLYIEHMLRRYNLLGREGPILRDMQKHLPSDLSSLYDLILKECQESRTEEQYKALKTLFTWLAFSKRPLTLDEANALMGFTRLPASFIDEEIGGKSARILALTRLGEKDDAVSDQTSTDGLELESEELPEPSADDGSFPLRFQERSLREYFRAPHEHEDGLRTTPKAAHMELFFMTISILCGEPIWGIHDEKALTVLTDYAAKFWSLHFRDLDVEAASESEVRQVVSYLHKIMTHREKFAKTIELYGERNADLPSDYSAEFVILINKWALRAASLPDNGIPDPTSVWAHEDPQSFMMELARGHVYNWFKGNTTGQDNEGQGSFIYACFASRSVNVLSAAGDDLGDFEVTPELIFRTANTFPEIPKDAKAHQCIGYVLEYYHFYEETLKQHQRALDLSKTELHRFNLLYDTADVYCKLAGKEKPEGSESDANACYQKAYESILAALNIRPHAAEGEELSEDVEVTLQECFIVKAKCEKALGNPDDAIKSYEVARTEYKWLIPGDTLSQIPLLFEEGHRYTELMGLLEGWTFWDRLSWLAYMTDLEKQEEANELFIHASKETGKEDFMVACYEKIISYTDESKAGALPRYYLAHAFRRVIGDLPKAKATLFEILDGEKCITPATEEENIEILLKTRFDLSDIIYEQFRSSSDRKEKVALLEEFKGIPERRLARESAVFSMFDSVTAVIMARMARKVGLALEFQDVLEQTFKSCVDALSDTEGWNDGSSLQLLAKVLVSIEGLTRDAQIALSAQFSIIDPEVSHGDDEDKNNTTESAEETTEDLAPDFMLFCDGQCGGTLFSSYANGPVYSCLVCAACDFCEPCYLKRKAYNRGEPSTYWKTYCGTNHQYIRAPIDGWKGIKGGVVSIGDEKFEFADWLKGLKEDRWGKAWETFWKNEELGPDII</sequence>
<evidence type="ECO:0000256" key="2">
    <source>
        <dbReference type="SAM" id="MobiDB-lite"/>
    </source>
</evidence>
<evidence type="ECO:0000259" key="4">
    <source>
        <dbReference type="Pfam" id="PF24883"/>
    </source>
</evidence>
<evidence type="ECO:0000313" key="6">
    <source>
        <dbReference type="Proteomes" id="UP000250140"/>
    </source>
</evidence>
<evidence type="ECO:0000313" key="5">
    <source>
        <dbReference type="EMBL" id="OCL07871.1"/>
    </source>
</evidence>
<evidence type="ECO:0008006" key="7">
    <source>
        <dbReference type="Google" id="ProtNLM"/>
    </source>
</evidence>
<keyword evidence="6" id="KW-1185">Reference proteome</keyword>
<evidence type="ECO:0000256" key="1">
    <source>
        <dbReference type="ARBA" id="ARBA00022737"/>
    </source>
</evidence>
<evidence type="ECO:0000259" key="3">
    <source>
        <dbReference type="Pfam" id="PF17109"/>
    </source>
</evidence>
<dbReference type="InterPro" id="IPR011990">
    <property type="entry name" value="TPR-like_helical_dom_sf"/>
</dbReference>
<dbReference type="SUPFAM" id="SSF48452">
    <property type="entry name" value="TPR-like"/>
    <property type="match status" value="1"/>
</dbReference>
<feature type="region of interest" description="Disordered" evidence="2">
    <location>
        <begin position="652"/>
        <end position="679"/>
    </location>
</feature>
<keyword evidence="1" id="KW-0677">Repeat</keyword>
<dbReference type="PANTHER" id="PTHR10039">
    <property type="entry name" value="AMELOGENIN"/>
    <property type="match status" value="1"/>
</dbReference>
<accession>A0A8E2F0G3</accession>
<name>A0A8E2F0G3_9PEZI</name>
<proteinExistence type="predicted"/>
<organism evidence="5 6">
    <name type="scientific">Glonium stellatum</name>
    <dbReference type="NCBI Taxonomy" id="574774"/>
    <lineage>
        <taxon>Eukaryota</taxon>
        <taxon>Fungi</taxon>
        <taxon>Dikarya</taxon>
        <taxon>Ascomycota</taxon>
        <taxon>Pezizomycotina</taxon>
        <taxon>Dothideomycetes</taxon>
        <taxon>Pleosporomycetidae</taxon>
        <taxon>Gloniales</taxon>
        <taxon>Gloniaceae</taxon>
        <taxon>Glonium</taxon>
    </lineage>
</organism>
<dbReference type="Gene3D" id="1.25.40.10">
    <property type="entry name" value="Tetratricopeptide repeat domain"/>
    <property type="match status" value="1"/>
</dbReference>
<dbReference type="PANTHER" id="PTHR10039:SF17">
    <property type="entry name" value="FUNGAL STAND N-TERMINAL GOODBYE DOMAIN-CONTAINING PROTEIN-RELATED"/>
    <property type="match status" value="1"/>
</dbReference>
<dbReference type="Pfam" id="PF24883">
    <property type="entry name" value="NPHP3_N"/>
    <property type="match status" value="1"/>
</dbReference>
<dbReference type="OrthoDB" id="448455at2759"/>
<feature type="domain" description="Nephrocystin 3-like N-terminal" evidence="4">
    <location>
        <begin position="337"/>
        <end position="485"/>
    </location>
</feature>
<reference evidence="5 6" key="1">
    <citation type="journal article" date="2016" name="Nat. Commun.">
        <title>Ectomycorrhizal ecology is imprinted in the genome of the dominant symbiotic fungus Cenococcum geophilum.</title>
        <authorList>
            <consortium name="DOE Joint Genome Institute"/>
            <person name="Peter M."/>
            <person name="Kohler A."/>
            <person name="Ohm R.A."/>
            <person name="Kuo A."/>
            <person name="Krutzmann J."/>
            <person name="Morin E."/>
            <person name="Arend M."/>
            <person name="Barry K.W."/>
            <person name="Binder M."/>
            <person name="Choi C."/>
            <person name="Clum A."/>
            <person name="Copeland A."/>
            <person name="Grisel N."/>
            <person name="Haridas S."/>
            <person name="Kipfer T."/>
            <person name="LaButti K."/>
            <person name="Lindquist E."/>
            <person name="Lipzen A."/>
            <person name="Maire R."/>
            <person name="Meier B."/>
            <person name="Mihaltcheva S."/>
            <person name="Molinier V."/>
            <person name="Murat C."/>
            <person name="Poggeler S."/>
            <person name="Quandt C.A."/>
            <person name="Sperisen C."/>
            <person name="Tritt A."/>
            <person name="Tisserant E."/>
            <person name="Crous P.W."/>
            <person name="Henrissat B."/>
            <person name="Nehls U."/>
            <person name="Egli S."/>
            <person name="Spatafora J.W."/>
            <person name="Grigoriev I.V."/>
            <person name="Martin F.M."/>
        </authorList>
    </citation>
    <scope>NUCLEOTIDE SEQUENCE [LARGE SCALE GENOMIC DNA]</scope>
    <source>
        <strain evidence="5 6">CBS 207.34</strain>
    </source>
</reference>
<feature type="domain" description="Fungal STAND N-terminal Goodbye" evidence="3">
    <location>
        <begin position="21"/>
        <end position="140"/>
    </location>
</feature>
<dbReference type="InterPro" id="IPR027417">
    <property type="entry name" value="P-loop_NTPase"/>
</dbReference>
<dbReference type="InterPro" id="IPR056884">
    <property type="entry name" value="NPHP3-like_N"/>
</dbReference>
<feature type="compositionally biased region" description="Acidic residues" evidence="2">
    <location>
        <begin position="663"/>
        <end position="675"/>
    </location>
</feature>
<gene>
    <name evidence="5" type="ORF">AOQ84DRAFT_439944</name>
</gene>
<dbReference type="Proteomes" id="UP000250140">
    <property type="component" value="Unassembled WGS sequence"/>
</dbReference>
<protein>
    <recommendedName>
        <fullName evidence="7">Fungal STAND N-terminal Goodbye domain-containing protein</fullName>
    </recommendedName>
</protein>
<dbReference type="EMBL" id="KV749773">
    <property type="protein sequence ID" value="OCL07871.1"/>
    <property type="molecule type" value="Genomic_DNA"/>
</dbReference>